<dbReference type="Proteomes" id="UP000308600">
    <property type="component" value="Unassembled WGS sequence"/>
</dbReference>
<reference evidence="1 2" key="1">
    <citation type="journal article" date="2019" name="Nat. Ecol. Evol.">
        <title>Megaphylogeny resolves global patterns of mushroom evolution.</title>
        <authorList>
            <person name="Varga T."/>
            <person name="Krizsan K."/>
            <person name="Foldi C."/>
            <person name="Dima B."/>
            <person name="Sanchez-Garcia M."/>
            <person name="Sanchez-Ramirez S."/>
            <person name="Szollosi G.J."/>
            <person name="Szarkandi J.G."/>
            <person name="Papp V."/>
            <person name="Albert L."/>
            <person name="Andreopoulos W."/>
            <person name="Angelini C."/>
            <person name="Antonin V."/>
            <person name="Barry K.W."/>
            <person name="Bougher N.L."/>
            <person name="Buchanan P."/>
            <person name="Buyck B."/>
            <person name="Bense V."/>
            <person name="Catcheside P."/>
            <person name="Chovatia M."/>
            <person name="Cooper J."/>
            <person name="Damon W."/>
            <person name="Desjardin D."/>
            <person name="Finy P."/>
            <person name="Geml J."/>
            <person name="Haridas S."/>
            <person name="Hughes K."/>
            <person name="Justo A."/>
            <person name="Karasinski D."/>
            <person name="Kautmanova I."/>
            <person name="Kiss B."/>
            <person name="Kocsube S."/>
            <person name="Kotiranta H."/>
            <person name="LaButti K.M."/>
            <person name="Lechner B.E."/>
            <person name="Liimatainen K."/>
            <person name="Lipzen A."/>
            <person name="Lukacs Z."/>
            <person name="Mihaltcheva S."/>
            <person name="Morgado L.N."/>
            <person name="Niskanen T."/>
            <person name="Noordeloos M.E."/>
            <person name="Ohm R.A."/>
            <person name="Ortiz-Santana B."/>
            <person name="Ovrebo C."/>
            <person name="Racz N."/>
            <person name="Riley R."/>
            <person name="Savchenko A."/>
            <person name="Shiryaev A."/>
            <person name="Soop K."/>
            <person name="Spirin V."/>
            <person name="Szebenyi C."/>
            <person name="Tomsovsky M."/>
            <person name="Tulloss R.E."/>
            <person name="Uehling J."/>
            <person name="Grigoriev I.V."/>
            <person name="Vagvolgyi C."/>
            <person name="Papp T."/>
            <person name="Martin F.M."/>
            <person name="Miettinen O."/>
            <person name="Hibbett D.S."/>
            <person name="Nagy L.G."/>
        </authorList>
    </citation>
    <scope>NUCLEOTIDE SEQUENCE [LARGE SCALE GENOMIC DNA]</scope>
    <source>
        <strain evidence="1 2">NL-1719</strain>
    </source>
</reference>
<sequence>MASIPNSNDASGSWEWSRRVVPDLAFPPATSLSEALPPSNDLADVQYSPPSDETYSALFPDFLSGGPYEFGSFVGDVGLHLNNTEELSPILLPPSTLPIVEFYSGGDVGSSLNRTGDQTEGHSHDSHPAHHGSLPGLGRSLAGDADNGGCAPESQENSEWSCQLTGRGPIDSTFTSDFLPSFVHLQPNPQSAPRYTGKKSESSKKALASAPIHSKKVKNQSLSITKTGTPRKKYVAKPKGQRYPCDIPSCPSTFSREADMKRHIREASRHNPKPQYVCSACGNKFHREDTLLRHTKEACTTREEGGQAAGESSKTEEDNKSVEDHQYLFVHYHTN</sequence>
<organism evidence="1 2">
    <name type="scientific">Pluteus cervinus</name>
    <dbReference type="NCBI Taxonomy" id="181527"/>
    <lineage>
        <taxon>Eukaryota</taxon>
        <taxon>Fungi</taxon>
        <taxon>Dikarya</taxon>
        <taxon>Basidiomycota</taxon>
        <taxon>Agaricomycotina</taxon>
        <taxon>Agaricomycetes</taxon>
        <taxon>Agaricomycetidae</taxon>
        <taxon>Agaricales</taxon>
        <taxon>Pluteineae</taxon>
        <taxon>Pluteaceae</taxon>
        <taxon>Pluteus</taxon>
    </lineage>
</organism>
<accession>A0ACD3AGJ4</accession>
<evidence type="ECO:0000313" key="2">
    <source>
        <dbReference type="Proteomes" id="UP000308600"/>
    </source>
</evidence>
<gene>
    <name evidence="1" type="ORF">BDN72DRAFT_901185</name>
</gene>
<protein>
    <submittedName>
        <fullName evidence="1">Uncharacterized protein</fullName>
    </submittedName>
</protein>
<dbReference type="EMBL" id="ML208457">
    <property type="protein sequence ID" value="TFK64877.1"/>
    <property type="molecule type" value="Genomic_DNA"/>
</dbReference>
<proteinExistence type="predicted"/>
<keyword evidence="2" id="KW-1185">Reference proteome</keyword>
<name>A0ACD3AGJ4_9AGAR</name>
<evidence type="ECO:0000313" key="1">
    <source>
        <dbReference type="EMBL" id="TFK64877.1"/>
    </source>
</evidence>